<keyword evidence="1" id="KW-0460">Magnesium</keyword>
<dbReference type="CDD" id="cd09873">
    <property type="entry name" value="PIN_Pae0151-like"/>
    <property type="match status" value="1"/>
</dbReference>
<dbReference type="AlphaFoldDB" id="A0ABD5V9K4"/>
<dbReference type="PANTHER" id="PTHR35901">
    <property type="entry name" value="RIBONUCLEASE VAPC3"/>
    <property type="match status" value="1"/>
</dbReference>
<organism evidence="2 3">
    <name type="scientific">Halalkalicoccus tibetensis</name>
    <dbReference type="NCBI Taxonomy" id="175632"/>
    <lineage>
        <taxon>Archaea</taxon>
        <taxon>Methanobacteriati</taxon>
        <taxon>Methanobacteriota</taxon>
        <taxon>Stenosarchaea group</taxon>
        <taxon>Halobacteria</taxon>
        <taxon>Halobacteriales</taxon>
        <taxon>Halococcaceae</taxon>
        <taxon>Halalkalicoccus</taxon>
    </lineage>
</organism>
<evidence type="ECO:0000256" key="1">
    <source>
        <dbReference type="ARBA" id="ARBA00022842"/>
    </source>
</evidence>
<accession>A0ABD5V9K4</accession>
<evidence type="ECO:0000313" key="2">
    <source>
        <dbReference type="EMBL" id="MFC6905865.1"/>
    </source>
</evidence>
<gene>
    <name evidence="2" type="ORF">ACFQGH_11755</name>
</gene>
<dbReference type="SUPFAM" id="SSF88723">
    <property type="entry name" value="PIN domain-like"/>
    <property type="match status" value="1"/>
</dbReference>
<reference evidence="2 3" key="1">
    <citation type="journal article" date="2019" name="Int. J. Syst. Evol. Microbiol.">
        <title>The Global Catalogue of Microorganisms (GCM) 10K type strain sequencing project: providing services to taxonomists for standard genome sequencing and annotation.</title>
        <authorList>
            <consortium name="The Broad Institute Genomics Platform"/>
            <consortium name="The Broad Institute Genome Sequencing Center for Infectious Disease"/>
            <person name="Wu L."/>
            <person name="Ma J."/>
        </authorList>
    </citation>
    <scope>NUCLEOTIDE SEQUENCE [LARGE SCALE GENOMIC DNA]</scope>
    <source>
        <strain evidence="2 3">CGMCC 1.3240</strain>
    </source>
</reference>
<evidence type="ECO:0000313" key="3">
    <source>
        <dbReference type="Proteomes" id="UP001596312"/>
    </source>
</evidence>
<sequence>MANRRLFDASALVDVILGEGSGTVGIDVVFDEVLLDLTRYEAANALWKIAVARDLLSDDELRTAVDILGRLDNEVRFESATGAELHRTMQVAHRDGLTFYNASYLSIAERDDLSLVTEDGALRDAAIRQDVPTETVREIGE</sequence>
<dbReference type="InterPro" id="IPR051619">
    <property type="entry name" value="TypeII_TA_RNase_PINc/VapC"/>
</dbReference>
<comment type="caution">
    <text evidence="2">The sequence shown here is derived from an EMBL/GenBank/DDBJ whole genome shotgun (WGS) entry which is preliminary data.</text>
</comment>
<dbReference type="InterPro" id="IPR029060">
    <property type="entry name" value="PIN-like_dom_sf"/>
</dbReference>
<dbReference type="Proteomes" id="UP001596312">
    <property type="component" value="Unassembled WGS sequence"/>
</dbReference>
<name>A0ABD5V9K4_9EURY</name>
<keyword evidence="3" id="KW-1185">Reference proteome</keyword>
<proteinExistence type="predicted"/>
<dbReference type="InterPro" id="IPR044153">
    <property type="entry name" value="PIN_Pae0151-like"/>
</dbReference>
<dbReference type="EMBL" id="JBHSXQ010000003">
    <property type="protein sequence ID" value="MFC6905865.1"/>
    <property type="molecule type" value="Genomic_DNA"/>
</dbReference>
<protein>
    <submittedName>
        <fullName evidence="2">Type II toxin-antitoxin system VapC family toxin</fullName>
    </submittedName>
</protein>
<dbReference type="RefSeq" id="WP_340604395.1">
    <property type="nucleotide sequence ID" value="NZ_JBBMXV010000003.1"/>
</dbReference>
<dbReference type="PANTHER" id="PTHR35901:SF1">
    <property type="entry name" value="EXONUCLEASE VAPC9"/>
    <property type="match status" value="1"/>
</dbReference>
<dbReference type="Gene3D" id="3.40.50.1010">
    <property type="entry name" value="5'-nuclease"/>
    <property type="match status" value="1"/>
</dbReference>